<evidence type="ECO:0000256" key="1">
    <source>
        <dbReference type="ARBA" id="ARBA00022694"/>
    </source>
</evidence>
<keyword evidence="2 6" id="KW-0540">Nuclease</keyword>
<dbReference type="SUPFAM" id="SSF54211">
    <property type="entry name" value="Ribosomal protein S5 domain 2-like"/>
    <property type="match status" value="1"/>
</dbReference>
<dbReference type="InterPro" id="IPR000100">
    <property type="entry name" value="RNase_P"/>
</dbReference>
<reference evidence="9 10" key="1">
    <citation type="submission" date="2020-07" db="EMBL/GenBank/DDBJ databases">
        <title>Pseudogemmobacter sp. nov., isolated from poultry manure in Taiwan.</title>
        <authorList>
            <person name="Lin S.-Y."/>
            <person name="Tang Y.-S."/>
            <person name="Young C.-C."/>
        </authorList>
    </citation>
    <scope>NUCLEOTIDE SEQUENCE [LARGE SCALE GENOMIC DNA]</scope>
    <source>
        <strain evidence="9 10">CC-YST710</strain>
    </source>
</reference>
<evidence type="ECO:0000256" key="8">
    <source>
        <dbReference type="SAM" id="MobiDB-lite"/>
    </source>
</evidence>
<sequence length="180" mass="19753">MTPPEAQGMRQIAGTPAAPPAVSVLPGQTDVTEISATETPATAPRGYRMVVIPLRADFLRAASARRQGTGSFLLQARDRRDGDSQTRIGFTASKKIGNSVARNRARRRMREVARAILPGLGRPGWDYVLVARPGATISRDYQDLLADLTQAFASVHRERPPRAEKPREARPSEERQEGEK</sequence>
<feature type="region of interest" description="Disordered" evidence="8">
    <location>
        <begin position="155"/>
        <end position="180"/>
    </location>
</feature>
<dbReference type="Pfam" id="PF00825">
    <property type="entry name" value="Ribonuclease_P"/>
    <property type="match status" value="1"/>
</dbReference>
<proteinExistence type="inferred from homology"/>
<evidence type="ECO:0000256" key="7">
    <source>
        <dbReference type="NCBIfam" id="TIGR00188"/>
    </source>
</evidence>
<comment type="caution">
    <text evidence="9">The sequence shown here is derived from an EMBL/GenBank/DDBJ whole genome shotgun (WGS) entry which is preliminary data.</text>
</comment>
<comment type="subunit">
    <text evidence="6">Consists of a catalytic RNA component (M1 or rnpB) and a protein subunit.</text>
</comment>
<feature type="region of interest" description="Disordered" evidence="8">
    <location>
        <begin position="1"/>
        <end position="23"/>
    </location>
</feature>
<comment type="catalytic activity">
    <reaction evidence="6">
        <text>Endonucleolytic cleavage of RNA, removing 5'-extranucleotides from tRNA precursor.</text>
        <dbReference type="EC" id="3.1.26.5"/>
    </reaction>
</comment>
<dbReference type="RefSeq" id="WP_226933980.1">
    <property type="nucleotide sequence ID" value="NZ_JACDXX010000002.1"/>
</dbReference>
<protein>
    <recommendedName>
        <fullName evidence="6 7">Ribonuclease P protein component</fullName>
        <shortName evidence="6">RNase P protein</shortName>
        <shortName evidence="6">RNaseP protein</shortName>
        <ecNumber evidence="6 7">3.1.26.5</ecNumber>
    </recommendedName>
    <alternativeName>
        <fullName evidence="6">Protein C5</fullName>
    </alternativeName>
</protein>
<evidence type="ECO:0000256" key="4">
    <source>
        <dbReference type="ARBA" id="ARBA00022801"/>
    </source>
</evidence>
<comment type="similarity">
    <text evidence="6">Belongs to the RnpA family.</text>
</comment>
<keyword evidence="3 6" id="KW-0255">Endonuclease</keyword>
<dbReference type="Gene3D" id="3.30.230.10">
    <property type="match status" value="1"/>
</dbReference>
<keyword evidence="1 6" id="KW-0819">tRNA processing</keyword>
<dbReference type="Proteomes" id="UP001198571">
    <property type="component" value="Unassembled WGS sequence"/>
</dbReference>
<dbReference type="EMBL" id="JACDXX010000002">
    <property type="protein sequence ID" value="MCB5409089.1"/>
    <property type="molecule type" value="Genomic_DNA"/>
</dbReference>
<accession>A0ABS8CI69</accession>
<name>A0ABS8CI69_9RHOB</name>
<dbReference type="InterPro" id="IPR014721">
    <property type="entry name" value="Ribsml_uS5_D2-typ_fold_subgr"/>
</dbReference>
<dbReference type="EC" id="3.1.26.5" evidence="6 7"/>
<evidence type="ECO:0000256" key="2">
    <source>
        <dbReference type="ARBA" id="ARBA00022722"/>
    </source>
</evidence>
<gene>
    <name evidence="6 9" type="primary">rnpA</name>
    <name evidence="9" type="ORF">H0485_03550</name>
</gene>
<evidence type="ECO:0000256" key="6">
    <source>
        <dbReference type="HAMAP-Rule" id="MF_00227"/>
    </source>
</evidence>
<evidence type="ECO:0000313" key="9">
    <source>
        <dbReference type="EMBL" id="MCB5409089.1"/>
    </source>
</evidence>
<dbReference type="PANTHER" id="PTHR33992">
    <property type="entry name" value="RIBONUCLEASE P PROTEIN COMPONENT"/>
    <property type="match status" value="1"/>
</dbReference>
<dbReference type="HAMAP" id="MF_00227">
    <property type="entry name" value="RNase_P"/>
    <property type="match status" value="1"/>
</dbReference>
<dbReference type="InterPro" id="IPR020568">
    <property type="entry name" value="Ribosomal_Su5_D2-typ_SF"/>
</dbReference>
<comment type="function">
    <text evidence="6">RNaseP catalyzes the removal of the 5'-leader sequence from pre-tRNA to produce the mature 5'-terminus. It can also cleave other RNA substrates such as 4.5S RNA. The protein component plays an auxiliary but essential role in vivo by binding to the 5'-leader sequence and broadening the substrate specificity of the ribozyme.</text>
</comment>
<keyword evidence="4 6" id="KW-0378">Hydrolase</keyword>
<evidence type="ECO:0000256" key="3">
    <source>
        <dbReference type="ARBA" id="ARBA00022759"/>
    </source>
</evidence>
<keyword evidence="5 6" id="KW-0694">RNA-binding</keyword>
<dbReference type="GO" id="GO:0004526">
    <property type="term" value="F:ribonuclease P activity"/>
    <property type="evidence" value="ECO:0007669"/>
    <property type="project" value="UniProtKB-EC"/>
</dbReference>
<organism evidence="9 10">
    <name type="scientific">Pseudogemmobacter faecipullorum</name>
    <dbReference type="NCBI Taxonomy" id="2755041"/>
    <lineage>
        <taxon>Bacteria</taxon>
        <taxon>Pseudomonadati</taxon>
        <taxon>Pseudomonadota</taxon>
        <taxon>Alphaproteobacteria</taxon>
        <taxon>Rhodobacterales</taxon>
        <taxon>Paracoccaceae</taxon>
        <taxon>Pseudogemmobacter</taxon>
    </lineage>
</organism>
<keyword evidence="10" id="KW-1185">Reference proteome</keyword>
<evidence type="ECO:0000313" key="10">
    <source>
        <dbReference type="Proteomes" id="UP001198571"/>
    </source>
</evidence>
<evidence type="ECO:0000256" key="5">
    <source>
        <dbReference type="ARBA" id="ARBA00022884"/>
    </source>
</evidence>
<dbReference type="PANTHER" id="PTHR33992:SF1">
    <property type="entry name" value="RIBONUCLEASE P PROTEIN COMPONENT"/>
    <property type="match status" value="1"/>
</dbReference>
<dbReference type="NCBIfam" id="TIGR00188">
    <property type="entry name" value="rnpA"/>
    <property type="match status" value="1"/>
</dbReference>